<name>A0A6C0F3F7_9ZZZZ</name>
<sequence>MATNEPVDILDFIPVLLEIIPEDQESLRKTLIKYKGDKWNQAPELRVGLLWGEVKNILQNHVLPIDADWKTKLVASFNSQGRSS</sequence>
<reference evidence="1" key="1">
    <citation type="journal article" date="2020" name="Nature">
        <title>Giant virus diversity and host interactions through global metagenomics.</title>
        <authorList>
            <person name="Schulz F."/>
            <person name="Roux S."/>
            <person name="Paez-Espino D."/>
            <person name="Jungbluth S."/>
            <person name="Walsh D.A."/>
            <person name="Denef V.J."/>
            <person name="McMahon K.D."/>
            <person name="Konstantinidis K.T."/>
            <person name="Eloe-Fadrosh E.A."/>
            <person name="Kyrpides N.C."/>
            <person name="Woyke T."/>
        </authorList>
    </citation>
    <scope>NUCLEOTIDE SEQUENCE</scope>
    <source>
        <strain evidence="1">GVMAG-M-3300009182-46</strain>
    </source>
</reference>
<organism evidence="1">
    <name type="scientific">viral metagenome</name>
    <dbReference type="NCBI Taxonomy" id="1070528"/>
    <lineage>
        <taxon>unclassified sequences</taxon>
        <taxon>metagenomes</taxon>
        <taxon>organismal metagenomes</taxon>
    </lineage>
</organism>
<accession>A0A6C0F3F7</accession>
<proteinExistence type="predicted"/>
<evidence type="ECO:0000313" key="1">
    <source>
        <dbReference type="EMBL" id="QHT36186.1"/>
    </source>
</evidence>
<dbReference type="AlphaFoldDB" id="A0A6C0F3F7"/>
<dbReference type="EMBL" id="MN739032">
    <property type="protein sequence ID" value="QHT36186.1"/>
    <property type="molecule type" value="Genomic_DNA"/>
</dbReference>
<protein>
    <submittedName>
        <fullName evidence="1">Uncharacterized protein</fullName>
    </submittedName>
</protein>